<protein>
    <submittedName>
        <fullName evidence="1">Uncharacterized protein</fullName>
    </submittedName>
</protein>
<evidence type="ECO:0000313" key="1">
    <source>
        <dbReference type="EMBL" id="KKS43494.1"/>
    </source>
</evidence>
<name>A0A0G0Z423_9BACT</name>
<proteinExistence type="predicted"/>
<gene>
    <name evidence="1" type="ORF">UV06_C0001G0228</name>
</gene>
<dbReference type="EMBL" id="LCDA01000001">
    <property type="protein sequence ID" value="KKS43494.1"/>
    <property type="molecule type" value="Genomic_DNA"/>
</dbReference>
<dbReference type="Proteomes" id="UP000033854">
    <property type="component" value="Unassembled WGS sequence"/>
</dbReference>
<comment type="caution">
    <text evidence="1">The sequence shown here is derived from an EMBL/GenBank/DDBJ whole genome shotgun (WGS) entry which is preliminary data.</text>
</comment>
<reference evidence="1 2" key="1">
    <citation type="journal article" date="2015" name="Nature">
        <title>rRNA introns, odd ribosomes, and small enigmatic genomes across a large radiation of phyla.</title>
        <authorList>
            <person name="Brown C.T."/>
            <person name="Hug L.A."/>
            <person name="Thomas B.C."/>
            <person name="Sharon I."/>
            <person name="Castelle C.J."/>
            <person name="Singh A."/>
            <person name="Wilkins M.J."/>
            <person name="Williams K.H."/>
            <person name="Banfield J.F."/>
        </authorList>
    </citation>
    <scope>NUCLEOTIDE SEQUENCE [LARGE SCALE GENOMIC DNA]</scope>
</reference>
<evidence type="ECO:0000313" key="2">
    <source>
        <dbReference type="Proteomes" id="UP000033854"/>
    </source>
</evidence>
<sequence>MNLTNDSYTIFLGTKNFTERYYRNEAGWFKESARGKTFKMTAEQVLNHLLPIISGAKPNIILKVEHHESVKK</sequence>
<accession>A0A0G0Z423</accession>
<organism evidence="1 2">
    <name type="scientific">Candidatus Collierbacteria bacterium GW2011_GWA2_42_17</name>
    <dbReference type="NCBI Taxonomy" id="1618378"/>
    <lineage>
        <taxon>Bacteria</taxon>
        <taxon>Candidatus Collieribacteriota</taxon>
    </lineage>
</organism>
<dbReference type="AlphaFoldDB" id="A0A0G0Z423"/>